<keyword evidence="10 18" id="KW-0067">ATP-binding</keyword>
<dbReference type="PROSITE" id="PS50927">
    <property type="entry name" value="BULB_LECTIN"/>
    <property type="match status" value="2"/>
</dbReference>
<organism evidence="24 25">
    <name type="scientific">Ziziphus jujuba</name>
    <name type="common">Chinese jujube</name>
    <name type="synonym">Ziziphus sativa</name>
    <dbReference type="NCBI Taxonomy" id="326968"/>
    <lineage>
        <taxon>Eukaryota</taxon>
        <taxon>Viridiplantae</taxon>
        <taxon>Streptophyta</taxon>
        <taxon>Embryophyta</taxon>
        <taxon>Tracheophyta</taxon>
        <taxon>Spermatophyta</taxon>
        <taxon>Magnoliopsida</taxon>
        <taxon>eudicotyledons</taxon>
        <taxon>Gunneridae</taxon>
        <taxon>Pentapetalae</taxon>
        <taxon>rosids</taxon>
        <taxon>fabids</taxon>
        <taxon>Rosales</taxon>
        <taxon>Rhamnaceae</taxon>
        <taxon>Paliureae</taxon>
        <taxon>Ziziphus</taxon>
    </lineage>
</organism>
<evidence type="ECO:0000256" key="10">
    <source>
        <dbReference type="ARBA" id="ARBA00022840"/>
    </source>
</evidence>
<keyword evidence="11 20" id="KW-1133">Transmembrane helix</keyword>
<keyword evidence="24" id="KW-1185">Reference proteome</keyword>
<feature type="chain" id="PRO_5027951706" description="Receptor-like serine/threonine-protein kinase" evidence="21">
    <location>
        <begin position="23"/>
        <end position="823"/>
    </location>
</feature>
<dbReference type="SMART" id="SM00108">
    <property type="entry name" value="B_lectin"/>
    <property type="match status" value="2"/>
</dbReference>
<dbReference type="GeneID" id="107425605"/>
<evidence type="ECO:0000256" key="16">
    <source>
        <dbReference type="ARBA" id="ARBA00047899"/>
    </source>
</evidence>
<dbReference type="InterPro" id="IPR000719">
    <property type="entry name" value="Prot_kinase_dom"/>
</dbReference>
<evidence type="ECO:0000256" key="9">
    <source>
        <dbReference type="ARBA" id="ARBA00022777"/>
    </source>
</evidence>
<comment type="subcellular location">
    <subcellularLocation>
        <location evidence="1">Membrane</location>
        <topology evidence="1">Single-pass type I membrane protein</topology>
    </subcellularLocation>
</comment>
<dbReference type="Pfam" id="PF01453">
    <property type="entry name" value="B_lectin"/>
    <property type="match status" value="1"/>
</dbReference>
<dbReference type="SUPFAM" id="SSF56112">
    <property type="entry name" value="Protein kinase-like (PK-like)"/>
    <property type="match status" value="1"/>
</dbReference>
<evidence type="ECO:0000256" key="5">
    <source>
        <dbReference type="ARBA" id="ARBA00022692"/>
    </source>
</evidence>
<evidence type="ECO:0000256" key="20">
    <source>
        <dbReference type="SAM" id="Phobius"/>
    </source>
</evidence>
<keyword evidence="5 20" id="KW-0812">Transmembrane</keyword>
<keyword evidence="3" id="KW-0245">EGF-like domain</keyword>
<dbReference type="RefSeq" id="XP_015891100.3">
    <property type="nucleotide sequence ID" value="XM_016035614.3"/>
</dbReference>
<dbReference type="SUPFAM" id="SSF51110">
    <property type="entry name" value="alpha-D-mannose-specific plant lectins"/>
    <property type="match status" value="1"/>
</dbReference>
<dbReference type="PROSITE" id="PS50011">
    <property type="entry name" value="PROTEIN_KINASE_DOM"/>
    <property type="match status" value="1"/>
</dbReference>
<keyword evidence="7" id="KW-0430">Lectin</keyword>
<evidence type="ECO:0000256" key="3">
    <source>
        <dbReference type="ARBA" id="ARBA00022536"/>
    </source>
</evidence>
<keyword evidence="2 18" id="KW-0723">Serine/threonine-protein kinase</keyword>
<evidence type="ECO:0000259" key="23">
    <source>
        <dbReference type="PROSITE" id="PS50927"/>
    </source>
</evidence>
<comment type="similarity">
    <text evidence="18">Belongs to the protein kinase superfamily. Ser/Thr protein kinase family.</text>
</comment>
<keyword evidence="13" id="KW-1015">Disulfide bond</keyword>
<evidence type="ECO:0000256" key="15">
    <source>
        <dbReference type="ARBA" id="ARBA00023180"/>
    </source>
</evidence>
<evidence type="ECO:0000256" key="8">
    <source>
        <dbReference type="ARBA" id="ARBA00022741"/>
    </source>
</evidence>
<comment type="catalytic activity">
    <reaction evidence="16 18">
        <text>L-threonyl-[protein] + ATP = O-phospho-L-threonyl-[protein] + ADP + H(+)</text>
        <dbReference type="Rhea" id="RHEA:46608"/>
        <dbReference type="Rhea" id="RHEA-COMP:11060"/>
        <dbReference type="Rhea" id="RHEA-COMP:11605"/>
        <dbReference type="ChEBI" id="CHEBI:15378"/>
        <dbReference type="ChEBI" id="CHEBI:30013"/>
        <dbReference type="ChEBI" id="CHEBI:30616"/>
        <dbReference type="ChEBI" id="CHEBI:61977"/>
        <dbReference type="ChEBI" id="CHEBI:456216"/>
        <dbReference type="EC" id="2.7.11.1"/>
    </reaction>
</comment>
<dbReference type="GO" id="GO:0004674">
    <property type="term" value="F:protein serine/threonine kinase activity"/>
    <property type="evidence" value="ECO:0007669"/>
    <property type="project" value="UniProtKB-KW"/>
</dbReference>
<dbReference type="GO" id="GO:0005524">
    <property type="term" value="F:ATP binding"/>
    <property type="evidence" value="ECO:0007669"/>
    <property type="project" value="UniProtKB-UniRule"/>
</dbReference>
<evidence type="ECO:0000256" key="6">
    <source>
        <dbReference type="ARBA" id="ARBA00022729"/>
    </source>
</evidence>
<evidence type="ECO:0000256" key="19">
    <source>
        <dbReference type="PROSITE-ProRule" id="PRU10141"/>
    </source>
</evidence>
<dbReference type="InterPro" id="IPR011009">
    <property type="entry name" value="Kinase-like_dom_sf"/>
</dbReference>
<dbReference type="InterPro" id="IPR001480">
    <property type="entry name" value="Bulb-type_lectin_dom"/>
</dbReference>
<dbReference type="GO" id="GO:0030246">
    <property type="term" value="F:carbohydrate binding"/>
    <property type="evidence" value="ECO:0007669"/>
    <property type="project" value="UniProtKB-KW"/>
</dbReference>
<dbReference type="Gene3D" id="1.10.510.10">
    <property type="entry name" value="Transferase(Phosphotransferase) domain 1"/>
    <property type="match status" value="1"/>
</dbReference>
<feature type="domain" description="Bulb-type lectin" evidence="23">
    <location>
        <begin position="150"/>
        <end position="291"/>
    </location>
</feature>
<dbReference type="Gene3D" id="2.90.10.30">
    <property type="match status" value="1"/>
</dbReference>
<dbReference type="InParanoid" id="A0A6P4A940"/>
<evidence type="ECO:0000256" key="4">
    <source>
        <dbReference type="ARBA" id="ARBA00022679"/>
    </source>
</evidence>
<evidence type="ECO:0000256" key="2">
    <source>
        <dbReference type="ARBA" id="ARBA00022527"/>
    </source>
</evidence>
<evidence type="ECO:0000313" key="24">
    <source>
        <dbReference type="Proteomes" id="UP001652623"/>
    </source>
</evidence>
<dbReference type="SMART" id="SM00220">
    <property type="entry name" value="S_TKc"/>
    <property type="match status" value="1"/>
</dbReference>
<dbReference type="InterPro" id="IPR036426">
    <property type="entry name" value="Bulb-type_lectin_dom_sf"/>
</dbReference>
<dbReference type="PROSITE" id="PS00107">
    <property type="entry name" value="PROTEIN_KINASE_ATP"/>
    <property type="match status" value="1"/>
</dbReference>
<evidence type="ECO:0000259" key="22">
    <source>
        <dbReference type="PROSITE" id="PS50011"/>
    </source>
</evidence>
<comment type="catalytic activity">
    <reaction evidence="17 18">
        <text>L-seryl-[protein] + ATP = O-phospho-L-seryl-[protein] + ADP + H(+)</text>
        <dbReference type="Rhea" id="RHEA:17989"/>
        <dbReference type="Rhea" id="RHEA-COMP:9863"/>
        <dbReference type="Rhea" id="RHEA-COMP:11604"/>
        <dbReference type="ChEBI" id="CHEBI:15378"/>
        <dbReference type="ChEBI" id="CHEBI:29999"/>
        <dbReference type="ChEBI" id="CHEBI:30616"/>
        <dbReference type="ChEBI" id="CHEBI:83421"/>
        <dbReference type="ChEBI" id="CHEBI:456216"/>
        <dbReference type="EC" id="2.7.11.1"/>
    </reaction>
</comment>
<feature type="signal peptide" evidence="21">
    <location>
        <begin position="1"/>
        <end position="22"/>
    </location>
</feature>
<dbReference type="PROSITE" id="PS00108">
    <property type="entry name" value="PROTEIN_KINASE_ST"/>
    <property type="match status" value="1"/>
</dbReference>
<sequence>MASNYIAFVLFLLPLLFAGEAAHQKNSIPSIIPGSIISPRTHHKISWPSPSGQFEFGFYAYGHGFAIGIWLVGNNNRNTVIWTANPDDPPVASNAVLAFNQNGLLLIEAEQEKLIANSSLSLTSASMLDSGNFVLYDDSHIAWQSFEHPTDTILGGQVLSAGDRLLSGLSETNHSSGRFQLIMQSDGNLVLYTANNIEDTSKVPYWSSGTHFEQSTNFTYRLFLDSISGVLHIDVENTPSGTQILSIWNAGGVANSTDHNRNGTIYRATLGPNGMLRLYSHDNGDEYGKPKEDYLIWSALRYACDVNFCGFNSFCTTLEGQQPTCRCVPGSVFVDLNEKTHGCFKDYRDGCRDGKENITLYSIDQIENITWYGIAYNEARMSMEECKNSCLEDCYCGAALYQKDKYKSYNVCLKHKLPLEYVRRNIYQEFNTMAFFKVGKSTNTTISATNHDRPTKFQFTNKNIYFQILFLALGLAIFSCVSITISCLYIFKIRILRYKRLRLGEIKGQHGLGDEELTLRVFSYNELKKATNGYKEELGKGGFGAVYKGTLNKGQKLVAVKKLHKLIEEGEKEFRAEMRAIGRTNHKNLVRLMGYCAEDSKRLLVYEYMSNGSLADLLFKQVHRPYWDERVRIAIEVAKGIHYLHEECKNPIIHCDVKPQNILMDDFWTAKISDFGLAKLLMPDQTRTFTRIRGTRGYMAPEWEKNTPITVKTDVYSYGIVLLEIICCRKNLKVDVENVEEIVLSSWVYRCFVHRDLDKLVVGEDVDRKTLENMVKVGLWCIQDEPFLRPSMKSVVLMLEGFTDIASPPCPTSASVCELRRSM</sequence>
<dbReference type="PANTHER" id="PTHR47976:SF27">
    <property type="entry name" value="RECEPTOR-LIKE SERINE_THREONINE-PROTEIN KINASE"/>
    <property type="match status" value="1"/>
</dbReference>
<evidence type="ECO:0000256" key="7">
    <source>
        <dbReference type="ARBA" id="ARBA00022734"/>
    </source>
</evidence>
<dbReference type="InterPro" id="IPR008271">
    <property type="entry name" value="Ser/Thr_kinase_AS"/>
</dbReference>
<keyword evidence="12 20" id="KW-0472">Membrane</keyword>
<dbReference type="FunFam" id="1.10.510.10:FF:000237">
    <property type="entry name" value="G-type lectin S-receptor-like serine/threonine-protein kinase"/>
    <property type="match status" value="1"/>
</dbReference>
<name>A0A6P4A940_ZIZJJ</name>
<dbReference type="PANTHER" id="PTHR47976">
    <property type="entry name" value="G-TYPE LECTIN S-RECEPTOR-LIKE SERINE/THREONINE-PROTEIN KINASE SD2-5"/>
    <property type="match status" value="1"/>
</dbReference>
<dbReference type="FunFam" id="3.30.200.20:FF:000059">
    <property type="entry name" value="S-receptor-like serine/threonine-protein kinase"/>
    <property type="match status" value="1"/>
</dbReference>
<feature type="domain" description="Bulb-type lectin" evidence="23">
    <location>
        <begin position="28"/>
        <end position="148"/>
    </location>
</feature>
<evidence type="ECO:0000256" key="12">
    <source>
        <dbReference type="ARBA" id="ARBA00023136"/>
    </source>
</evidence>
<proteinExistence type="inferred from homology"/>
<dbReference type="KEGG" id="zju:107425605"/>
<keyword evidence="8 18" id="KW-0547">Nucleotide-binding</keyword>
<dbReference type="GO" id="GO:0016020">
    <property type="term" value="C:membrane"/>
    <property type="evidence" value="ECO:0007669"/>
    <property type="project" value="UniProtKB-SubCell"/>
</dbReference>
<protein>
    <recommendedName>
        <fullName evidence="18">Receptor-like serine/threonine-protein kinase</fullName>
        <ecNumber evidence="18">2.7.11.1</ecNumber>
    </recommendedName>
</protein>
<keyword evidence="4 18" id="KW-0808">Transferase</keyword>
<dbReference type="Gene3D" id="2.90.10.10">
    <property type="entry name" value="Bulb-type lectin domain"/>
    <property type="match status" value="1"/>
</dbReference>
<feature type="transmembrane region" description="Helical" evidence="20">
    <location>
        <begin position="464"/>
        <end position="491"/>
    </location>
</feature>
<dbReference type="AlphaFoldDB" id="A0A6P4A940"/>
<evidence type="ECO:0000256" key="1">
    <source>
        <dbReference type="ARBA" id="ARBA00004479"/>
    </source>
</evidence>
<dbReference type="CDD" id="cd14066">
    <property type="entry name" value="STKc_IRAK"/>
    <property type="match status" value="1"/>
</dbReference>
<dbReference type="Proteomes" id="UP001652623">
    <property type="component" value="Chromosome 7"/>
</dbReference>
<reference evidence="25" key="1">
    <citation type="submission" date="2025-08" db="UniProtKB">
        <authorList>
            <consortium name="RefSeq"/>
        </authorList>
    </citation>
    <scope>IDENTIFICATION</scope>
    <source>
        <tissue evidence="25">Seedling</tissue>
    </source>
</reference>
<keyword evidence="15" id="KW-0325">Glycoprotein</keyword>
<dbReference type="PIRSF" id="PIRSF000641">
    <property type="entry name" value="SRK"/>
    <property type="match status" value="1"/>
</dbReference>
<dbReference type="InterPro" id="IPR017441">
    <property type="entry name" value="Protein_kinase_ATP_BS"/>
</dbReference>
<dbReference type="Pfam" id="PF00069">
    <property type="entry name" value="Pkinase"/>
    <property type="match status" value="1"/>
</dbReference>
<evidence type="ECO:0000256" key="18">
    <source>
        <dbReference type="PIRNR" id="PIRNR000641"/>
    </source>
</evidence>
<gene>
    <name evidence="25" type="primary">LOC107425605</name>
</gene>
<evidence type="ECO:0000256" key="17">
    <source>
        <dbReference type="ARBA" id="ARBA00048679"/>
    </source>
</evidence>
<evidence type="ECO:0000313" key="25">
    <source>
        <dbReference type="RefSeq" id="XP_015891100.3"/>
    </source>
</evidence>
<evidence type="ECO:0000256" key="13">
    <source>
        <dbReference type="ARBA" id="ARBA00023157"/>
    </source>
</evidence>
<feature type="domain" description="Protein kinase" evidence="22">
    <location>
        <begin position="532"/>
        <end position="803"/>
    </location>
</feature>
<dbReference type="EC" id="2.7.11.1" evidence="18"/>
<keyword evidence="14" id="KW-0675">Receptor</keyword>
<evidence type="ECO:0000256" key="14">
    <source>
        <dbReference type="ARBA" id="ARBA00023170"/>
    </source>
</evidence>
<keyword evidence="9 18" id="KW-0418">Kinase</keyword>
<feature type="binding site" evidence="19">
    <location>
        <position position="562"/>
    </location>
    <ligand>
        <name>ATP</name>
        <dbReference type="ChEBI" id="CHEBI:30616"/>
    </ligand>
</feature>
<keyword evidence="6 21" id="KW-0732">Signal</keyword>
<evidence type="ECO:0000256" key="21">
    <source>
        <dbReference type="SAM" id="SignalP"/>
    </source>
</evidence>
<dbReference type="InterPro" id="IPR024171">
    <property type="entry name" value="SRK-like_kinase"/>
</dbReference>
<evidence type="ECO:0000256" key="11">
    <source>
        <dbReference type="ARBA" id="ARBA00022989"/>
    </source>
</evidence>
<accession>A0A6P4A940</accession>
<dbReference type="InterPro" id="IPR051343">
    <property type="entry name" value="G-type_lectin_kinases/EP1-like"/>
</dbReference>
<dbReference type="Gene3D" id="3.30.200.20">
    <property type="entry name" value="Phosphorylase Kinase, domain 1"/>
    <property type="match status" value="1"/>
</dbReference>